<comment type="caution">
    <text evidence="8">The sequence shown here is derived from an EMBL/GenBank/DDBJ whole genome shotgun (WGS) entry which is preliminary data.</text>
</comment>
<dbReference type="CDD" id="cd01876">
    <property type="entry name" value="YihA_EngB"/>
    <property type="match status" value="1"/>
</dbReference>
<dbReference type="GO" id="GO:0046872">
    <property type="term" value="F:metal ion binding"/>
    <property type="evidence" value="ECO:0007669"/>
    <property type="project" value="UniProtKB-KW"/>
</dbReference>
<evidence type="ECO:0000256" key="5">
    <source>
        <dbReference type="ARBA" id="ARBA00022842"/>
    </source>
</evidence>
<comment type="cofactor">
    <cofactor evidence="1">
        <name>Mg(2+)</name>
        <dbReference type="ChEBI" id="CHEBI:18420"/>
    </cofactor>
</comment>
<dbReference type="EMBL" id="MBFT01000475">
    <property type="protein sequence ID" value="PVU90525.1"/>
    <property type="molecule type" value="Genomic_DNA"/>
</dbReference>
<dbReference type="STRING" id="61424.A0A2T9XZM9"/>
<evidence type="ECO:0000256" key="4">
    <source>
        <dbReference type="ARBA" id="ARBA00022741"/>
    </source>
</evidence>
<dbReference type="Proteomes" id="UP000245699">
    <property type="component" value="Unassembled WGS sequence"/>
</dbReference>
<evidence type="ECO:0000259" key="7">
    <source>
        <dbReference type="PROSITE" id="PS51706"/>
    </source>
</evidence>
<keyword evidence="3" id="KW-0479">Metal-binding</keyword>
<dbReference type="InterPro" id="IPR006073">
    <property type="entry name" value="GTP-bd"/>
</dbReference>
<dbReference type="GO" id="GO:0005525">
    <property type="term" value="F:GTP binding"/>
    <property type="evidence" value="ECO:0007669"/>
    <property type="project" value="UniProtKB-KW"/>
</dbReference>
<keyword evidence="6" id="KW-0342">GTP-binding</keyword>
<dbReference type="EMBL" id="MBFT01001069">
    <property type="protein sequence ID" value="PVU85566.1"/>
    <property type="molecule type" value="Genomic_DNA"/>
</dbReference>
<sequence>MSFTIHLIFLDFHRMIKLSKTTTNFSNLFVKNRFCSIQQFRSFSFNLRDRSEKGFTKDSFISTSKYLKNISNPSGLDDIKVSNRKAFKDIKPEANIIEILDQEGLGSVRIGKYTKVPPKPIRRNKIKFKPFKFFAGAINEESLPQETLKEIAFIGRSNVGKSTLINVLGSTAVARVSDKPGATQQINFYNSGSEFVLVDMPGYGFAYANDNKIEAWNKLIETYIKNRKSLKRLMVMIDARHGKKMQNINDVHSKKLN</sequence>
<dbReference type="InterPro" id="IPR019987">
    <property type="entry name" value="GTP-bd_ribosome_bio_YsxC"/>
</dbReference>
<dbReference type="OrthoDB" id="391988at2759"/>
<reference evidence="8 10" key="1">
    <citation type="journal article" date="2018" name="MBio">
        <title>Comparative Genomics Reveals the Core Gene Toolbox for the Fungus-Insect Symbiosis.</title>
        <authorList>
            <person name="Wang Y."/>
            <person name="Stata M."/>
            <person name="Wang W."/>
            <person name="Stajich J.E."/>
            <person name="White M.M."/>
            <person name="Moncalvo J.M."/>
        </authorList>
    </citation>
    <scope>NUCLEOTIDE SEQUENCE [LARGE SCALE GENOMIC DNA]</scope>
    <source>
        <strain evidence="8 10">AUS-77-4</strain>
    </source>
</reference>
<evidence type="ECO:0000256" key="3">
    <source>
        <dbReference type="ARBA" id="ARBA00022723"/>
    </source>
</evidence>
<accession>A0A2T9XZM9</accession>
<evidence type="ECO:0000313" key="9">
    <source>
        <dbReference type="EMBL" id="PVU90525.1"/>
    </source>
</evidence>
<dbReference type="InterPro" id="IPR030393">
    <property type="entry name" value="G_ENGB_dom"/>
</dbReference>
<dbReference type="InterPro" id="IPR027417">
    <property type="entry name" value="P-loop_NTPase"/>
</dbReference>
<dbReference type="PANTHER" id="PTHR47560">
    <property type="entry name" value="EXPRESSED PROTEIN"/>
    <property type="match status" value="1"/>
</dbReference>
<evidence type="ECO:0000256" key="2">
    <source>
        <dbReference type="ARBA" id="ARBA00009638"/>
    </source>
</evidence>
<evidence type="ECO:0000313" key="8">
    <source>
        <dbReference type="EMBL" id="PVU85566.1"/>
    </source>
</evidence>
<name>A0A2T9XZM9_9FUNG</name>
<dbReference type="Gene3D" id="3.40.50.300">
    <property type="entry name" value="P-loop containing nucleotide triphosphate hydrolases"/>
    <property type="match status" value="1"/>
</dbReference>
<protein>
    <recommendedName>
        <fullName evidence="7">EngB-type G domain-containing protein</fullName>
    </recommendedName>
</protein>
<dbReference type="SUPFAM" id="SSF52540">
    <property type="entry name" value="P-loop containing nucleoside triphosphate hydrolases"/>
    <property type="match status" value="1"/>
</dbReference>
<dbReference type="Pfam" id="PF01926">
    <property type="entry name" value="MMR_HSR1"/>
    <property type="match status" value="1"/>
</dbReference>
<evidence type="ECO:0000256" key="6">
    <source>
        <dbReference type="ARBA" id="ARBA00023134"/>
    </source>
</evidence>
<dbReference type="AlphaFoldDB" id="A0A2T9XZM9"/>
<keyword evidence="10" id="KW-1185">Reference proteome</keyword>
<evidence type="ECO:0000256" key="1">
    <source>
        <dbReference type="ARBA" id="ARBA00001946"/>
    </source>
</evidence>
<dbReference type="PROSITE" id="PS51706">
    <property type="entry name" value="G_ENGB"/>
    <property type="match status" value="1"/>
</dbReference>
<dbReference type="NCBIfam" id="TIGR03598">
    <property type="entry name" value="GTPase_YsxC"/>
    <property type="match status" value="1"/>
</dbReference>
<feature type="domain" description="EngB-type G" evidence="7">
    <location>
        <begin position="147"/>
        <end position="257"/>
    </location>
</feature>
<keyword evidence="5" id="KW-0460">Magnesium</keyword>
<comment type="similarity">
    <text evidence="2">Belongs to the TRAFAC class TrmE-Era-EngA-EngB-Septin-like GTPase superfamily. EngB GTPase family.</text>
</comment>
<proteinExistence type="inferred from homology"/>
<gene>
    <name evidence="9" type="ORF">BB559_004580</name>
    <name evidence="8" type="ORF">BB559_006965</name>
</gene>
<organism evidence="8 10">
    <name type="scientific">Furculomyces boomerangus</name>
    <dbReference type="NCBI Taxonomy" id="61424"/>
    <lineage>
        <taxon>Eukaryota</taxon>
        <taxon>Fungi</taxon>
        <taxon>Fungi incertae sedis</taxon>
        <taxon>Zoopagomycota</taxon>
        <taxon>Kickxellomycotina</taxon>
        <taxon>Harpellomycetes</taxon>
        <taxon>Harpellales</taxon>
        <taxon>Harpellaceae</taxon>
        <taxon>Furculomyces</taxon>
    </lineage>
</organism>
<dbReference type="PANTHER" id="PTHR47560:SF1">
    <property type="entry name" value="EXPRESSED PROTEIN"/>
    <property type="match status" value="1"/>
</dbReference>
<keyword evidence="4" id="KW-0547">Nucleotide-binding</keyword>
<evidence type="ECO:0000313" key="10">
    <source>
        <dbReference type="Proteomes" id="UP000245699"/>
    </source>
</evidence>